<sequence length="583" mass="64239">MSNPESGAATFTFAKHTHNIFSLPVELLHIIFSAVLTGSFWAFRDDDPSSDETNVDINVAKVRTELQLVCKLWQSSVLSCPGLWAYIDLEFLSPDAVWRSVRLAGSAPLWLSSIRRTLRGAGERSEVQDAELAAELLEREGHRIAVLLLSAPVYAEVSTRAQTTPLTLPREATALQYLELSIPEEHALASDPLWPLLLARAPNLTFLKLSGMSHQPCWAALSTSAPITRLRYLTLQCARGVALADLASLLRRLRGLQDLTLRDVGFVESTQDAAVALENACAVELPRLRSLRIENMHSTIFCLLRKLALPPHVRVILHAMSMDGADTAAVLRGFAQVAARIPPADVYDLSLRLGESHLEVYGHRRGPTRFAEIHLPEREPALVLQLGWAQSPADPHPTAVHFVRGICACLPLEHARLLTLRLPSMLGAVHAAIGALRPVFARLVHVEEVYVDDSVNAVCMASLRTLLRVDDGEPAPLPQLAALWFEKWRPWCPECAADFMRDLCEVLRARATGGLPIARVLVQSWYGLNVPDDVAATVRALVPEFSEKVTPPESPWTARHICIHKMEGVKLMLVEPGFPVAIA</sequence>
<dbReference type="EMBL" id="BPQB01000133">
    <property type="protein sequence ID" value="GJF00092.1"/>
    <property type="molecule type" value="Genomic_DNA"/>
</dbReference>
<keyword evidence="2" id="KW-1185">Reference proteome</keyword>
<evidence type="ECO:0000313" key="2">
    <source>
        <dbReference type="Proteomes" id="UP000703269"/>
    </source>
</evidence>
<protein>
    <recommendedName>
        <fullName evidence="3">F-box domain-containing protein</fullName>
    </recommendedName>
</protein>
<accession>A0A9P3LM13</accession>
<evidence type="ECO:0000313" key="1">
    <source>
        <dbReference type="EMBL" id="GJF00092.1"/>
    </source>
</evidence>
<dbReference type="InterPro" id="IPR032675">
    <property type="entry name" value="LRR_dom_sf"/>
</dbReference>
<comment type="caution">
    <text evidence="1">The sequence shown here is derived from an EMBL/GenBank/DDBJ whole genome shotgun (WGS) entry which is preliminary data.</text>
</comment>
<dbReference type="AlphaFoldDB" id="A0A9P3LM13"/>
<dbReference type="Proteomes" id="UP000703269">
    <property type="component" value="Unassembled WGS sequence"/>
</dbReference>
<evidence type="ECO:0008006" key="3">
    <source>
        <dbReference type="Google" id="ProtNLM"/>
    </source>
</evidence>
<name>A0A9P3LM13_9APHY</name>
<dbReference type="SUPFAM" id="SSF52047">
    <property type="entry name" value="RNI-like"/>
    <property type="match status" value="1"/>
</dbReference>
<dbReference type="Gene3D" id="3.80.10.10">
    <property type="entry name" value="Ribonuclease Inhibitor"/>
    <property type="match status" value="1"/>
</dbReference>
<gene>
    <name evidence="1" type="ORF">PsYK624_163710</name>
</gene>
<proteinExistence type="predicted"/>
<organism evidence="1 2">
    <name type="scientific">Phanerochaete sordida</name>
    <dbReference type="NCBI Taxonomy" id="48140"/>
    <lineage>
        <taxon>Eukaryota</taxon>
        <taxon>Fungi</taxon>
        <taxon>Dikarya</taxon>
        <taxon>Basidiomycota</taxon>
        <taxon>Agaricomycotina</taxon>
        <taxon>Agaricomycetes</taxon>
        <taxon>Polyporales</taxon>
        <taxon>Phanerochaetaceae</taxon>
        <taxon>Phanerochaete</taxon>
    </lineage>
</organism>
<reference evidence="1 2" key="1">
    <citation type="submission" date="2021-08" db="EMBL/GenBank/DDBJ databases">
        <title>Draft Genome Sequence of Phanerochaete sordida strain YK-624.</title>
        <authorList>
            <person name="Mori T."/>
            <person name="Dohra H."/>
            <person name="Suzuki T."/>
            <person name="Kawagishi H."/>
            <person name="Hirai H."/>
        </authorList>
    </citation>
    <scope>NUCLEOTIDE SEQUENCE [LARGE SCALE GENOMIC DNA]</scope>
    <source>
        <strain evidence="1 2">YK-624</strain>
    </source>
</reference>
<dbReference type="OrthoDB" id="2269034at2759"/>